<keyword evidence="4" id="KW-0862">Zinc</keyword>
<evidence type="ECO:0000256" key="4">
    <source>
        <dbReference type="ARBA" id="ARBA00022833"/>
    </source>
</evidence>
<dbReference type="AlphaFoldDB" id="A0A8K0KDY6"/>
<feature type="domain" description="C2H2-type" evidence="6">
    <location>
        <begin position="119"/>
        <end position="146"/>
    </location>
</feature>
<dbReference type="FunFam" id="3.30.160.60:FF:002343">
    <property type="entry name" value="Zinc finger protein 33A"/>
    <property type="match status" value="1"/>
</dbReference>
<reference evidence="7" key="1">
    <citation type="submission" date="2013-04" db="EMBL/GenBank/DDBJ databases">
        <authorList>
            <person name="Qu J."/>
            <person name="Murali S.C."/>
            <person name="Bandaranaike D."/>
            <person name="Bellair M."/>
            <person name="Blankenburg K."/>
            <person name="Chao H."/>
            <person name="Dinh H."/>
            <person name="Doddapaneni H."/>
            <person name="Downs B."/>
            <person name="Dugan-Rocha S."/>
            <person name="Elkadiri S."/>
            <person name="Gnanaolivu R.D."/>
            <person name="Hernandez B."/>
            <person name="Javaid M."/>
            <person name="Jayaseelan J.C."/>
            <person name="Lee S."/>
            <person name="Li M."/>
            <person name="Ming W."/>
            <person name="Munidasa M."/>
            <person name="Muniz J."/>
            <person name="Nguyen L."/>
            <person name="Ongeri F."/>
            <person name="Osuji N."/>
            <person name="Pu L.-L."/>
            <person name="Puazo M."/>
            <person name="Qu C."/>
            <person name="Quiroz J."/>
            <person name="Raj R."/>
            <person name="Weissenberger G."/>
            <person name="Xin Y."/>
            <person name="Zou X."/>
            <person name="Han Y."/>
            <person name="Richards S."/>
            <person name="Worley K."/>
            <person name="Muzny D."/>
            <person name="Gibbs R."/>
        </authorList>
    </citation>
    <scope>NUCLEOTIDE SEQUENCE</scope>
    <source>
        <strain evidence="7">Sampled in the wild</strain>
    </source>
</reference>
<evidence type="ECO:0000256" key="2">
    <source>
        <dbReference type="ARBA" id="ARBA00022737"/>
    </source>
</evidence>
<dbReference type="SMART" id="SM00355">
    <property type="entry name" value="ZnF_C2H2"/>
    <property type="match status" value="2"/>
</dbReference>
<sequence>MGCRHNLRMRNLTEFTGVSSSSSSPSSAVTVLIISLSVKISTRAKLSSASAAHWRASGILSKIFAVCTMRLIIRCSSHIFVPFFFANVPTSEEHGHYKCQLQGPQLKNHQRIHTGEKPYACAVCNKMFSRQSTLWNHRRVHTGEKPYRCDVCGMAFSQKLAICLEVGVYSTLDSLCKIVVTND</sequence>
<gene>
    <name evidence="7" type="ORF">J437_LFUL011242</name>
</gene>
<evidence type="ECO:0000313" key="7">
    <source>
        <dbReference type="EMBL" id="KAG8232301.1"/>
    </source>
</evidence>
<evidence type="ECO:0000256" key="1">
    <source>
        <dbReference type="ARBA" id="ARBA00022723"/>
    </source>
</evidence>
<dbReference type="EMBL" id="KZ308609">
    <property type="protein sequence ID" value="KAG8232301.1"/>
    <property type="molecule type" value="Genomic_DNA"/>
</dbReference>
<evidence type="ECO:0000256" key="3">
    <source>
        <dbReference type="ARBA" id="ARBA00022771"/>
    </source>
</evidence>
<dbReference type="GO" id="GO:0000977">
    <property type="term" value="F:RNA polymerase II transcription regulatory region sequence-specific DNA binding"/>
    <property type="evidence" value="ECO:0007669"/>
    <property type="project" value="TreeGrafter"/>
</dbReference>
<dbReference type="InterPro" id="IPR013087">
    <property type="entry name" value="Znf_C2H2_type"/>
</dbReference>
<dbReference type="GO" id="GO:0005634">
    <property type="term" value="C:nucleus"/>
    <property type="evidence" value="ECO:0007669"/>
    <property type="project" value="TreeGrafter"/>
</dbReference>
<protein>
    <recommendedName>
        <fullName evidence="6">C2H2-type domain-containing protein</fullName>
    </recommendedName>
</protein>
<dbReference type="PANTHER" id="PTHR14196">
    <property type="entry name" value="ODD-SKIPPED - RELATED"/>
    <property type="match status" value="1"/>
</dbReference>
<dbReference type="InterPro" id="IPR036236">
    <property type="entry name" value="Znf_C2H2_sf"/>
</dbReference>
<dbReference type="Proteomes" id="UP000792457">
    <property type="component" value="Unassembled WGS sequence"/>
</dbReference>
<dbReference type="PROSITE" id="PS00028">
    <property type="entry name" value="ZINC_FINGER_C2H2_1"/>
    <property type="match status" value="1"/>
</dbReference>
<dbReference type="InterPro" id="IPR050717">
    <property type="entry name" value="C2H2-ZF_Transcription_Reg"/>
</dbReference>
<evidence type="ECO:0000259" key="6">
    <source>
        <dbReference type="PROSITE" id="PS50157"/>
    </source>
</evidence>
<keyword evidence="8" id="KW-1185">Reference proteome</keyword>
<dbReference type="OrthoDB" id="8113227at2759"/>
<organism evidence="7 8">
    <name type="scientific">Ladona fulva</name>
    <name type="common">Scarce chaser dragonfly</name>
    <name type="synonym">Libellula fulva</name>
    <dbReference type="NCBI Taxonomy" id="123851"/>
    <lineage>
        <taxon>Eukaryota</taxon>
        <taxon>Metazoa</taxon>
        <taxon>Ecdysozoa</taxon>
        <taxon>Arthropoda</taxon>
        <taxon>Hexapoda</taxon>
        <taxon>Insecta</taxon>
        <taxon>Pterygota</taxon>
        <taxon>Palaeoptera</taxon>
        <taxon>Odonata</taxon>
        <taxon>Epiprocta</taxon>
        <taxon>Anisoptera</taxon>
        <taxon>Libelluloidea</taxon>
        <taxon>Libellulidae</taxon>
        <taxon>Ladona</taxon>
    </lineage>
</organism>
<dbReference type="Pfam" id="PF00096">
    <property type="entry name" value="zf-C2H2"/>
    <property type="match status" value="1"/>
</dbReference>
<dbReference type="GO" id="GO:0000981">
    <property type="term" value="F:DNA-binding transcription factor activity, RNA polymerase II-specific"/>
    <property type="evidence" value="ECO:0007669"/>
    <property type="project" value="TreeGrafter"/>
</dbReference>
<reference evidence="7" key="2">
    <citation type="submission" date="2017-10" db="EMBL/GenBank/DDBJ databases">
        <title>Ladona fulva Genome sequencing and assembly.</title>
        <authorList>
            <person name="Murali S."/>
            <person name="Richards S."/>
            <person name="Bandaranaike D."/>
            <person name="Bellair M."/>
            <person name="Blankenburg K."/>
            <person name="Chao H."/>
            <person name="Dinh H."/>
            <person name="Doddapaneni H."/>
            <person name="Dugan-Rocha S."/>
            <person name="Elkadiri S."/>
            <person name="Gnanaolivu R."/>
            <person name="Hernandez B."/>
            <person name="Skinner E."/>
            <person name="Javaid M."/>
            <person name="Lee S."/>
            <person name="Li M."/>
            <person name="Ming W."/>
            <person name="Munidasa M."/>
            <person name="Muniz J."/>
            <person name="Nguyen L."/>
            <person name="Hughes D."/>
            <person name="Osuji N."/>
            <person name="Pu L.-L."/>
            <person name="Puazo M."/>
            <person name="Qu C."/>
            <person name="Quiroz J."/>
            <person name="Raj R."/>
            <person name="Weissenberger G."/>
            <person name="Xin Y."/>
            <person name="Zou X."/>
            <person name="Han Y."/>
            <person name="Worley K."/>
            <person name="Muzny D."/>
            <person name="Gibbs R."/>
        </authorList>
    </citation>
    <scope>NUCLEOTIDE SEQUENCE</scope>
    <source>
        <strain evidence="7">Sampled in the wild</strain>
    </source>
</reference>
<keyword evidence="2" id="KW-0677">Repeat</keyword>
<keyword evidence="3 5" id="KW-0863">Zinc-finger</keyword>
<accession>A0A8K0KDY6</accession>
<dbReference type="SUPFAM" id="SSF57667">
    <property type="entry name" value="beta-beta-alpha zinc fingers"/>
    <property type="match status" value="1"/>
</dbReference>
<evidence type="ECO:0000256" key="5">
    <source>
        <dbReference type="PROSITE-ProRule" id="PRU00042"/>
    </source>
</evidence>
<dbReference type="PROSITE" id="PS50157">
    <property type="entry name" value="ZINC_FINGER_C2H2_2"/>
    <property type="match status" value="1"/>
</dbReference>
<dbReference type="GO" id="GO:0008270">
    <property type="term" value="F:zinc ion binding"/>
    <property type="evidence" value="ECO:0007669"/>
    <property type="project" value="UniProtKB-KW"/>
</dbReference>
<dbReference type="PANTHER" id="PTHR14196:SF12">
    <property type="entry name" value="ZINC FINGER PROTEIN 208-LIKE"/>
    <property type="match status" value="1"/>
</dbReference>
<comment type="caution">
    <text evidence="7">The sequence shown here is derived from an EMBL/GenBank/DDBJ whole genome shotgun (WGS) entry which is preliminary data.</text>
</comment>
<name>A0A8K0KDY6_LADFU</name>
<keyword evidence="1" id="KW-0479">Metal-binding</keyword>
<dbReference type="FunFam" id="3.30.160.60:FF:000446">
    <property type="entry name" value="Zinc finger protein"/>
    <property type="match status" value="1"/>
</dbReference>
<dbReference type="Gene3D" id="3.30.160.60">
    <property type="entry name" value="Classic Zinc Finger"/>
    <property type="match status" value="3"/>
</dbReference>
<proteinExistence type="predicted"/>
<evidence type="ECO:0000313" key="8">
    <source>
        <dbReference type="Proteomes" id="UP000792457"/>
    </source>
</evidence>